<dbReference type="RefSeq" id="WP_011277150.1">
    <property type="nucleotide sequence ID" value="NZ_BHWZ01000001.1"/>
</dbReference>
<dbReference type="AlphaFoldDB" id="A0A0U3F8B8"/>
<feature type="domain" description="Mechanosensitive ion channel transmembrane helices 2/3" evidence="9">
    <location>
        <begin position="80"/>
        <end position="120"/>
    </location>
</feature>
<dbReference type="Proteomes" id="UP000060043">
    <property type="component" value="Chromosome"/>
</dbReference>
<dbReference type="InterPro" id="IPR006685">
    <property type="entry name" value="MscS_channel_2nd"/>
</dbReference>
<evidence type="ECO:0000256" key="3">
    <source>
        <dbReference type="ARBA" id="ARBA00022475"/>
    </source>
</evidence>
<keyword evidence="3" id="KW-1003">Cell membrane</keyword>
<dbReference type="PaxDb" id="1435377-SUSAZ_01170"/>
<dbReference type="EMBL" id="CP013695">
    <property type="protein sequence ID" value="ALU32115.1"/>
    <property type="molecule type" value="Genomic_DNA"/>
</dbReference>
<evidence type="ECO:0000313" key="11">
    <source>
        <dbReference type="EMBL" id="ALU32115.1"/>
    </source>
</evidence>
<dbReference type="Pfam" id="PF00924">
    <property type="entry name" value="MS_channel_2nd"/>
    <property type="match status" value="1"/>
</dbReference>
<gene>
    <name evidence="10" type="ORF">ATY89_05125</name>
    <name evidence="11" type="ORF">ATZ20_08150</name>
</gene>
<feature type="transmembrane region" description="Helical" evidence="7">
    <location>
        <begin position="44"/>
        <end position="62"/>
    </location>
</feature>
<dbReference type="InterPro" id="IPR023408">
    <property type="entry name" value="MscS_beta-dom_sf"/>
</dbReference>
<dbReference type="OMA" id="YVVPGFK"/>
<dbReference type="PANTHER" id="PTHR30221">
    <property type="entry name" value="SMALL-CONDUCTANCE MECHANOSENSITIVE CHANNEL"/>
    <property type="match status" value="1"/>
</dbReference>
<dbReference type="InterPro" id="IPR010920">
    <property type="entry name" value="LSM_dom_sf"/>
</dbReference>
<dbReference type="SUPFAM" id="SSF82861">
    <property type="entry name" value="Mechanosensitive channel protein MscS (YggB), transmembrane region"/>
    <property type="match status" value="1"/>
</dbReference>
<dbReference type="OrthoDB" id="31543at2157"/>
<dbReference type="GeneID" id="14550760"/>
<evidence type="ECO:0000256" key="7">
    <source>
        <dbReference type="SAM" id="Phobius"/>
    </source>
</evidence>
<organism evidence="10 13">
    <name type="scientific">Sulfolobus acidocaldarius</name>
    <dbReference type="NCBI Taxonomy" id="2285"/>
    <lineage>
        <taxon>Archaea</taxon>
        <taxon>Thermoproteota</taxon>
        <taxon>Thermoprotei</taxon>
        <taxon>Sulfolobales</taxon>
        <taxon>Sulfolobaceae</taxon>
        <taxon>Sulfolobus</taxon>
    </lineage>
</organism>
<keyword evidence="5 7" id="KW-1133">Transmembrane helix</keyword>
<evidence type="ECO:0000313" key="13">
    <source>
        <dbReference type="Proteomes" id="UP000065473"/>
    </source>
</evidence>
<feature type="domain" description="Mechanosensitive ion channel MscS" evidence="8">
    <location>
        <begin position="122"/>
        <end position="207"/>
    </location>
</feature>
<dbReference type="PANTHER" id="PTHR30221:SF1">
    <property type="entry name" value="SMALL-CONDUCTANCE MECHANOSENSITIVE CHANNEL"/>
    <property type="match status" value="1"/>
</dbReference>
<feature type="transmembrane region" description="Helical" evidence="7">
    <location>
        <begin position="7"/>
        <end position="24"/>
    </location>
</feature>
<dbReference type="Pfam" id="PF21088">
    <property type="entry name" value="MS_channel_1st"/>
    <property type="match status" value="1"/>
</dbReference>
<reference evidence="12 13" key="1">
    <citation type="submission" date="2015-12" db="EMBL/GenBank/DDBJ databases">
        <title>A stable core within a dynamic pangenome in Sulfolobus acidocaldarius.</title>
        <authorList>
            <person name="Anderson R."/>
            <person name="Kouris A."/>
            <person name="Seward C."/>
            <person name="Campbell K."/>
            <person name="Whitaker R."/>
        </authorList>
    </citation>
    <scope>NUCLEOTIDE SEQUENCE [LARGE SCALE GENOMIC DNA]</scope>
    <source>
        <strain evidence="10 13">GG12-C01-09</strain>
        <strain evidence="11 12">NG05B_CO5_07</strain>
    </source>
</reference>
<dbReference type="InterPro" id="IPR045275">
    <property type="entry name" value="MscS_archaea/bacteria_type"/>
</dbReference>
<keyword evidence="4 7" id="KW-0812">Transmembrane</keyword>
<feature type="transmembrane region" description="Helical" evidence="7">
    <location>
        <begin position="83"/>
        <end position="106"/>
    </location>
</feature>
<evidence type="ECO:0000259" key="9">
    <source>
        <dbReference type="Pfam" id="PF21088"/>
    </source>
</evidence>
<name>A0A0U3F8B8_9CREN</name>
<evidence type="ECO:0000313" key="12">
    <source>
        <dbReference type="Proteomes" id="UP000060043"/>
    </source>
</evidence>
<dbReference type="InterPro" id="IPR049142">
    <property type="entry name" value="MS_channel_1st"/>
</dbReference>
<dbReference type="SUPFAM" id="SSF50182">
    <property type="entry name" value="Sm-like ribonucleoproteins"/>
    <property type="match status" value="1"/>
</dbReference>
<dbReference type="Gene3D" id="2.30.30.60">
    <property type="match status" value="1"/>
</dbReference>
<evidence type="ECO:0000256" key="6">
    <source>
        <dbReference type="ARBA" id="ARBA00023136"/>
    </source>
</evidence>
<dbReference type="Gene3D" id="1.10.287.1260">
    <property type="match status" value="1"/>
</dbReference>
<dbReference type="EMBL" id="CP013694">
    <property type="protein sequence ID" value="ALU29386.1"/>
    <property type="molecule type" value="Genomic_DNA"/>
</dbReference>
<keyword evidence="6 7" id="KW-0472">Membrane</keyword>
<feature type="transmembrane region" description="Helical" evidence="7">
    <location>
        <begin position="112"/>
        <end position="135"/>
    </location>
</feature>
<comment type="similarity">
    <text evidence="2">Belongs to the MscS (TC 1.A.23) family.</text>
</comment>
<dbReference type="InterPro" id="IPR011014">
    <property type="entry name" value="MscS_channel_TM-2"/>
</dbReference>
<evidence type="ECO:0000256" key="5">
    <source>
        <dbReference type="ARBA" id="ARBA00022989"/>
    </source>
</evidence>
<dbReference type="GO" id="GO:0005886">
    <property type="term" value="C:plasma membrane"/>
    <property type="evidence" value="ECO:0007669"/>
    <property type="project" value="UniProtKB-SubCell"/>
</dbReference>
<dbReference type="GO" id="GO:0008381">
    <property type="term" value="F:mechanosensitive monoatomic ion channel activity"/>
    <property type="evidence" value="ECO:0007669"/>
    <property type="project" value="InterPro"/>
</dbReference>
<evidence type="ECO:0000259" key="8">
    <source>
        <dbReference type="Pfam" id="PF00924"/>
    </source>
</evidence>
<dbReference type="Proteomes" id="UP000065473">
    <property type="component" value="Chromosome"/>
</dbReference>
<protein>
    <submittedName>
        <fullName evidence="10">Uncharacterized protein</fullName>
    </submittedName>
</protein>
<dbReference type="STRING" id="1435377.SUSAZ_01170"/>
<evidence type="ECO:0000313" key="10">
    <source>
        <dbReference type="EMBL" id="ALU29386.1"/>
    </source>
</evidence>
<accession>A0A0U3F8B8</accession>
<evidence type="ECO:0000256" key="4">
    <source>
        <dbReference type="ARBA" id="ARBA00022692"/>
    </source>
</evidence>
<proteinExistence type="inferred from homology"/>
<comment type="subcellular location">
    <subcellularLocation>
        <location evidence="1">Cell membrane</location>
        <topology evidence="1">Multi-pass membrane protein</topology>
    </subcellularLocation>
</comment>
<evidence type="ECO:0000256" key="2">
    <source>
        <dbReference type="ARBA" id="ARBA00008017"/>
    </source>
</evidence>
<evidence type="ECO:0000256" key="1">
    <source>
        <dbReference type="ARBA" id="ARBA00004651"/>
    </source>
</evidence>
<sequence length="312" mass="34952">MKLQKFIIILLSSIVAFGVINYILRVLQSSQLNNGIFTPDNILWIRLGLILALGFLLSWSLGEVVREIKIPNVAYQIATTVKILGYIITIVVAISTLGVSASTVLASGVFGGLVIGLALQPILGNFFAGILIILTRYITVGDQVRILSSQIPYGVASLPAYKYFSTERIDTGYKGTVVDIDLFFTRIITDDGNELRVPNLVVLNSSILDYTTRFSDQKVFGLRVEFPLSLGVEEIENAVNQVVKDYEVENGPYFNEQFDKEYVAVLVRIKVRNGEDWRKVKSEVLKRLLKVRQEMIIRQQKTQNNSSNNLVK</sequence>